<feature type="transmembrane region" description="Helical" evidence="8">
    <location>
        <begin position="336"/>
        <end position="354"/>
    </location>
</feature>
<dbReference type="RefSeq" id="WP_175532745.1">
    <property type="nucleotide sequence ID" value="NZ_FOMT01000001.1"/>
</dbReference>
<feature type="transmembrane region" description="Helical" evidence="8">
    <location>
        <begin position="113"/>
        <end position="135"/>
    </location>
</feature>
<sequence length="366" mass="41234">MESAEKISGRQFSLLIFSFIAPTVILVIPGLMSNISKQDAWMTIFPSVLIGALNIWIMIKLSKRYPGMTIVQYSSEILGKWLGKVLGCYLIYVWINFDFIILNQHIQFINTVFLMRTPSVIISLTLAILCGIAVYMGIEAIARCNEYLALLNFVFLIPLLLLMLAESDPERLRPVLGNGIFPVLQASVFPIAYISQFFILGWLLPFLNQPKKASKVSFISLFIISGLLCITLLPLIMVFGPLTEKLVFPVLSVIQYIGIEGSFERLEALAVAIWVMGCFIKISTTLFIICLSIGQIFNIRNYKDLVIPITILSVIGSVTVFRNYSTDLGNYLNSTYPSYAFFTHFVLPLTLLIIDSVKRSWRKSVH</sequence>
<protein>
    <submittedName>
        <fullName evidence="9">Spore germination protein (Amino acid permease)</fullName>
    </submittedName>
</protein>
<feature type="transmembrane region" description="Helical" evidence="8">
    <location>
        <begin position="44"/>
        <end position="61"/>
    </location>
</feature>
<gene>
    <name evidence="9" type="ORF">SAMN05216378_1309</name>
</gene>
<dbReference type="GO" id="GO:0009847">
    <property type="term" value="P:spore germination"/>
    <property type="evidence" value="ECO:0007669"/>
    <property type="project" value="InterPro"/>
</dbReference>
<reference evidence="10" key="1">
    <citation type="submission" date="2016-10" db="EMBL/GenBank/DDBJ databases">
        <authorList>
            <person name="Varghese N."/>
            <person name="Submissions S."/>
        </authorList>
    </citation>
    <scope>NUCLEOTIDE SEQUENCE [LARGE SCALE GENOMIC DNA]</scope>
    <source>
        <strain evidence="10">CGMCC 1.10784</strain>
    </source>
</reference>
<keyword evidence="10" id="KW-1185">Reference proteome</keyword>
<feature type="transmembrane region" description="Helical" evidence="8">
    <location>
        <begin position="81"/>
        <end position="101"/>
    </location>
</feature>
<dbReference type="Proteomes" id="UP000198855">
    <property type="component" value="Unassembled WGS sequence"/>
</dbReference>
<dbReference type="NCBIfam" id="TIGR00912">
    <property type="entry name" value="2A0309"/>
    <property type="match status" value="1"/>
</dbReference>
<evidence type="ECO:0000256" key="7">
    <source>
        <dbReference type="ARBA" id="ARBA00023136"/>
    </source>
</evidence>
<keyword evidence="4" id="KW-0309">Germination</keyword>
<dbReference type="Pfam" id="PF03845">
    <property type="entry name" value="Spore_permease"/>
    <property type="match status" value="1"/>
</dbReference>
<evidence type="ECO:0000256" key="8">
    <source>
        <dbReference type="SAM" id="Phobius"/>
    </source>
</evidence>
<keyword evidence="3" id="KW-0813">Transport</keyword>
<evidence type="ECO:0000313" key="10">
    <source>
        <dbReference type="Proteomes" id="UP000198855"/>
    </source>
</evidence>
<dbReference type="STRING" id="1045775.SAMN05216378_1309"/>
<evidence type="ECO:0000256" key="1">
    <source>
        <dbReference type="ARBA" id="ARBA00004141"/>
    </source>
</evidence>
<dbReference type="PANTHER" id="PTHR34975:SF2">
    <property type="entry name" value="SPORE GERMINATION PROTEIN A2"/>
    <property type="match status" value="1"/>
</dbReference>
<dbReference type="InterPro" id="IPR004761">
    <property type="entry name" value="Spore_GerAB"/>
</dbReference>
<name>A0A1I1UZZ4_9BACL</name>
<feature type="transmembrane region" description="Helical" evidence="8">
    <location>
        <begin position="305"/>
        <end position="324"/>
    </location>
</feature>
<organism evidence="9 10">
    <name type="scientific">Paenibacillus catalpae</name>
    <dbReference type="NCBI Taxonomy" id="1045775"/>
    <lineage>
        <taxon>Bacteria</taxon>
        <taxon>Bacillati</taxon>
        <taxon>Bacillota</taxon>
        <taxon>Bacilli</taxon>
        <taxon>Bacillales</taxon>
        <taxon>Paenibacillaceae</taxon>
        <taxon>Paenibacillus</taxon>
    </lineage>
</organism>
<evidence type="ECO:0000256" key="6">
    <source>
        <dbReference type="ARBA" id="ARBA00022989"/>
    </source>
</evidence>
<feature type="transmembrane region" description="Helical" evidence="8">
    <location>
        <begin position="147"/>
        <end position="164"/>
    </location>
</feature>
<keyword evidence="7 8" id="KW-0472">Membrane</keyword>
<dbReference type="EMBL" id="FOMT01000001">
    <property type="protein sequence ID" value="SFD76125.1"/>
    <property type="molecule type" value="Genomic_DNA"/>
</dbReference>
<evidence type="ECO:0000256" key="3">
    <source>
        <dbReference type="ARBA" id="ARBA00022448"/>
    </source>
</evidence>
<comment type="similarity">
    <text evidence="2">Belongs to the amino acid-polyamine-organocation (APC) superfamily. Spore germination protein (SGP) (TC 2.A.3.9) family.</text>
</comment>
<feature type="transmembrane region" description="Helical" evidence="8">
    <location>
        <begin position="184"/>
        <end position="204"/>
    </location>
</feature>
<feature type="transmembrane region" description="Helical" evidence="8">
    <location>
        <begin position="216"/>
        <end position="239"/>
    </location>
</feature>
<accession>A0A1I1UZZ4</accession>
<dbReference type="GO" id="GO:0016020">
    <property type="term" value="C:membrane"/>
    <property type="evidence" value="ECO:0007669"/>
    <property type="project" value="UniProtKB-SubCell"/>
</dbReference>
<evidence type="ECO:0000313" key="9">
    <source>
        <dbReference type="EMBL" id="SFD76125.1"/>
    </source>
</evidence>
<dbReference type="PANTHER" id="PTHR34975">
    <property type="entry name" value="SPORE GERMINATION PROTEIN A2"/>
    <property type="match status" value="1"/>
</dbReference>
<evidence type="ECO:0000256" key="4">
    <source>
        <dbReference type="ARBA" id="ARBA00022544"/>
    </source>
</evidence>
<evidence type="ECO:0000256" key="5">
    <source>
        <dbReference type="ARBA" id="ARBA00022692"/>
    </source>
</evidence>
<dbReference type="AlphaFoldDB" id="A0A1I1UZZ4"/>
<keyword evidence="6 8" id="KW-1133">Transmembrane helix</keyword>
<keyword evidence="5 8" id="KW-0812">Transmembrane</keyword>
<proteinExistence type="inferred from homology"/>
<feature type="transmembrane region" description="Helical" evidence="8">
    <location>
        <begin position="271"/>
        <end position="293"/>
    </location>
</feature>
<feature type="transmembrane region" description="Helical" evidence="8">
    <location>
        <begin position="12"/>
        <end position="32"/>
    </location>
</feature>
<comment type="subcellular location">
    <subcellularLocation>
        <location evidence="1">Membrane</location>
        <topology evidence="1">Multi-pass membrane protein</topology>
    </subcellularLocation>
</comment>
<evidence type="ECO:0000256" key="2">
    <source>
        <dbReference type="ARBA" id="ARBA00007998"/>
    </source>
</evidence>